<dbReference type="EMBL" id="JAPDHF010000004">
    <property type="protein sequence ID" value="KAJ4019549.1"/>
    <property type="molecule type" value="Genomic_DNA"/>
</dbReference>
<proteinExistence type="predicted"/>
<dbReference type="Proteomes" id="UP001152130">
    <property type="component" value="Unassembled WGS sequence"/>
</dbReference>
<reference evidence="1" key="1">
    <citation type="submission" date="2022-10" db="EMBL/GenBank/DDBJ databases">
        <title>Fusarium specimens isolated from Avocado Roots.</title>
        <authorList>
            <person name="Stajich J."/>
            <person name="Roper C."/>
            <person name="Heimlech-Rivalta G."/>
        </authorList>
    </citation>
    <scope>NUCLEOTIDE SEQUENCE</scope>
    <source>
        <strain evidence="1">CF00143</strain>
    </source>
</reference>
<dbReference type="AlphaFoldDB" id="A0A9W8PW50"/>
<evidence type="ECO:0000313" key="2">
    <source>
        <dbReference type="Proteomes" id="UP001152130"/>
    </source>
</evidence>
<organism evidence="1 2">
    <name type="scientific">Fusarium irregulare</name>
    <dbReference type="NCBI Taxonomy" id="2494466"/>
    <lineage>
        <taxon>Eukaryota</taxon>
        <taxon>Fungi</taxon>
        <taxon>Dikarya</taxon>
        <taxon>Ascomycota</taxon>
        <taxon>Pezizomycotina</taxon>
        <taxon>Sordariomycetes</taxon>
        <taxon>Hypocreomycetidae</taxon>
        <taxon>Hypocreales</taxon>
        <taxon>Nectriaceae</taxon>
        <taxon>Fusarium</taxon>
        <taxon>Fusarium incarnatum-equiseti species complex</taxon>
    </lineage>
</organism>
<comment type="caution">
    <text evidence="1">The sequence shown here is derived from an EMBL/GenBank/DDBJ whole genome shotgun (WGS) entry which is preliminary data.</text>
</comment>
<accession>A0A9W8PW50</accession>
<sequence>MAQQQRKTIPQTEEAARKVVDISFNIYNGVENSGEEVGEVWLDYLSVPQWCDSLRDGIISIMHELFYAAETTIIHLGDISPESIQHLYSELRTKERLDAVITVCNSKYFSRVWTAMELIRSGRVRMMVGNGNYLANNDDTAFIKRVFSVWDEESRHYEIVHDLERAVGMGKNRVPWCLGLSSLQLAKSLKTVTFGIGSALLCKRGCRDRMDFLHALRGIVVPAGHSGVMGSDFKTEYYRIAWEALMRKDLSPLLMTPYLGAIEVRGPGHWSEFSYCDVFTWQLGHEISPPTFSEELCFDATNHLISLPLVEIGILSIIRQPIHGEHPVHLSRLSNTAKVVLDIEGPDLQSFVAASSDKYLQPIPSNTLANER</sequence>
<gene>
    <name evidence="1" type="ORF">NW766_003283</name>
</gene>
<name>A0A9W8PW50_9HYPO</name>
<evidence type="ECO:0000313" key="1">
    <source>
        <dbReference type="EMBL" id="KAJ4019549.1"/>
    </source>
</evidence>
<protein>
    <submittedName>
        <fullName evidence="1">Uncharacterized protein</fullName>
    </submittedName>
</protein>
<keyword evidence="2" id="KW-1185">Reference proteome</keyword>